<protein>
    <submittedName>
        <fullName evidence="2">Uncharacterized protein</fullName>
    </submittedName>
</protein>
<sequence>KENKNNLKAPKVIRLLNLLEITILKLYIFIFNYFTKDIKYNSILISFLTILNI</sequence>
<evidence type="ECO:0000313" key="3">
    <source>
        <dbReference type="Proteomes" id="UP000321331"/>
    </source>
</evidence>
<evidence type="ECO:0000256" key="1">
    <source>
        <dbReference type="SAM" id="Phobius"/>
    </source>
</evidence>
<feature type="transmembrane region" description="Helical" evidence="1">
    <location>
        <begin position="12"/>
        <end position="34"/>
    </location>
</feature>
<proteinExistence type="predicted"/>
<dbReference type="AlphaFoldDB" id="A0A5C6SE54"/>
<keyword evidence="1" id="KW-0472">Membrane</keyword>
<keyword evidence="1" id="KW-0812">Transmembrane</keyword>
<organism evidence="2 3">
    <name type="scientific">Fusarium oxysporum f. sp. cubense</name>
    <dbReference type="NCBI Taxonomy" id="61366"/>
    <lineage>
        <taxon>Eukaryota</taxon>
        <taxon>Fungi</taxon>
        <taxon>Dikarya</taxon>
        <taxon>Ascomycota</taxon>
        <taxon>Pezizomycotina</taxon>
        <taxon>Sordariomycetes</taxon>
        <taxon>Hypocreomycetidae</taxon>
        <taxon>Hypocreales</taxon>
        <taxon>Nectriaceae</taxon>
        <taxon>Fusarium</taxon>
        <taxon>Fusarium oxysporum species complex</taxon>
    </lineage>
</organism>
<feature type="non-terminal residue" evidence="2">
    <location>
        <position position="1"/>
    </location>
</feature>
<keyword evidence="1" id="KW-1133">Transmembrane helix</keyword>
<dbReference type="Proteomes" id="UP000321331">
    <property type="component" value="Unassembled WGS sequence"/>
</dbReference>
<dbReference type="EMBL" id="VMNF01000014">
    <property type="protein sequence ID" value="TXB96872.1"/>
    <property type="molecule type" value="Genomic_DNA"/>
</dbReference>
<reference evidence="2 3" key="1">
    <citation type="submission" date="2019-07" db="EMBL/GenBank/DDBJ databases">
        <title>The First High-Quality Draft Genome Sequence of the Causal Agent of the Current Panama Disease Epidemic.</title>
        <authorList>
            <person name="Warmington R.J."/>
            <person name="Kay W."/>
            <person name="Jeffries A."/>
            <person name="Bebber D."/>
            <person name="Moore K."/>
            <person name="Studholme D.J."/>
        </authorList>
    </citation>
    <scope>NUCLEOTIDE SEQUENCE [LARGE SCALE GENOMIC DNA]</scope>
    <source>
        <strain evidence="2 3">TR4</strain>
    </source>
</reference>
<accession>A0A5C6SE54</accession>
<evidence type="ECO:0000313" key="2">
    <source>
        <dbReference type="EMBL" id="TXB96872.1"/>
    </source>
</evidence>
<name>A0A5C6SE54_FUSOC</name>
<gene>
    <name evidence="2" type="ORF">FocTR4_00010942</name>
</gene>
<comment type="caution">
    <text evidence="2">The sequence shown here is derived from an EMBL/GenBank/DDBJ whole genome shotgun (WGS) entry which is preliminary data.</text>
</comment>